<organism evidence="2 3">
    <name type="scientific">Nepenthes gracilis</name>
    <name type="common">Slender pitcher plant</name>
    <dbReference type="NCBI Taxonomy" id="150966"/>
    <lineage>
        <taxon>Eukaryota</taxon>
        <taxon>Viridiplantae</taxon>
        <taxon>Streptophyta</taxon>
        <taxon>Embryophyta</taxon>
        <taxon>Tracheophyta</taxon>
        <taxon>Spermatophyta</taxon>
        <taxon>Magnoliopsida</taxon>
        <taxon>eudicotyledons</taxon>
        <taxon>Gunneridae</taxon>
        <taxon>Pentapetalae</taxon>
        <taxon>Caryophyllales</taxon>
        <taxon>Nepenthaceae</taxon>
        <taxon>Nepenthes</taxon>
    </lineage>
</organism>
<keyword evidence="3" id="KW-1185">Reference proteome</keyword>
<sequence>MLLIPTRTTLLVPWSTGTRAEFYRLTFNNWWSRCRPTIACSSYFVHRTSNDNKRLHQQPSLLLPPKGWPEEEVAVQEARKNWKQSGSSVIPRSWPEQAYGTLREYVSTRKPREKKSPILSGRRQPRSPGASLQDCLIHWR</sequence>
<name>A0AAD3TCT0_NEPGR</name>
<gene>
    <name evidence="2" type="ORF">Nepgr_029598</name>
</gene>
<proteinExistence type="predicted"/>
<dbReference type="Proteomes" id="UP001279734">
    <property type="component" value="Unassembled WGS sequence"/>
</dbReference>
<reference evidence="2" key="1">
    <citation type="submission" date="2023-05" db="EMBL/GenBank/DDBJ databases">
        <title>Nepenthes gracilis genome sequencing.</title>
        <authorList>
            <person name="Fukushima K."/>
        </authorList>
    </citation>
    <scope>NUCLEOTIDE SEQUENCE</scope>
    <source>
        <strain evidence="2">SING2019-196</strain>
    </source>
</reference>
<feature type="region of interest" description="Disordered" evidence="1">
    <location>
        <begin position="105"/>
        <end position="133"/>
    </location>
</feature>
<comment type="caution">
    <text evidence="2">The sequence shown here is derived from an EMBL/GenBank/DDBJ whole genome shotgun (WGS) entry which is preliminary data.</text>
</comment>
<evidence type="ECO:0000313" key="3">
    <source>
        <dbReference type="Proteomes" id="UP001279734"/>
    </source>
</evidence>
<evidence type="ECO:0000256" key="1">
    <source>
        <dbReference type="SAM" id="MobiDB-lite"/>
    </source>
</evidence>
<accession>A0AAD3TCT0</accession>
<dbReference type="AlphaFoldDB" id="A0AAD3TCT0"/>
<dbReference type="EMBL" id="BSYO01000033">
    <property type="protein sequence ID" value="GMH27755.1"/>
    <property type="molecule type" value="Genomic_DNA"/>
</dbReference>
<evidence type="ECO:0000313" key="2">
    <source>
        <dbReference type="EMBL" id="GMH27755.1"/>
    </source>
</evidence>
<protein>
    <submittedName>
        <fullName evidence="2">Uncharacterized protein</fullName>
    </submittedName>
</protein>